<feature type="region of interest" description="Disordered" evidence="1">
    <location>
        <begin position="81"/>
        <end position="138"/>
    </location>
</feature>
<comment type="caution">
    <text evidence="3">The sequence shown here is derived from an EMBL/GenBank/DDBJ whole genome shotgun (WGS) entry which is preliminary data.</text>
</comment>
<organism evidence="3 4">
    <name type="scientific">Dictyobacter vulcani</name>
    <dbReference type="NCBI Taxonomy" id="2607529"/>
    <lineage>
        <taxon>Bacteria</taxon>
        <taxon>Bacillati</taxon>
        <taxon>Chloroflexota</taxon>
        <taxon>Ktedonobacteria</taxon>
        <taxon>Ktedonobacterales</taxon>
        <taxon>Dictyobacteraceae</taxon>
        <taxon>Dictyobacter</taxon>
    </lineage>
</organism>
<feature type="compositionally biased region" description="Low complexity" evidence="1">
    <location>
        <begin position="94"/>
        <end position="109"/>
    </location>
</feature>
<dbReference type="RefSeq" id="WP_151757904.1">
    <property type="nucleotide sequence ID" value="NZ_BKZW01000002.1"/>
</dbReference>
<proteinExistence type="predicted"/>
<dbReference type="AlphaFoldDB" id="A0A5J4KQH9"/>
<evidence type="ECO:0000313" key="3">
    <source>
        <dbReference type="EMBL" id="GER90125.1"/>
    </source>
</evidence>
<name>A0A5J4KQH9_9CHLR</name>
<protein>
    <recommendedName>
        <fullName evidence="2">PatA-like N-terminal domain-containing protein</fullName>
    </recommendedName>
</protein>
<dbReference type="Pfam" id="PF14332">
    <property type="entry name" value="DUF4388"/>
    <property type="match status" value="1"/>
</dbReference>
<reference evidence="3 4" key="1">
    <citation type="submission" date="2019-10" db="EMBL/GenBank/DDBJ databases">
        <title>Dictyobacter vulcani sp. nov., within the class Ktedonobacteria, isolated from soil of volcanic Mt. Zao.</title>
        <authorList>
            <person name="Zheng Y."/>
            <person name="Wang C.M."/>
            <person name="Sakai Y."/>
            <person name="Abe K."/>
            <person name="Yokota A."/>
            <person name="Yabe S."/>
        </authorList>
    </citation>
    <scope>NUCLEOTIDE SEQUENCE [LARGE SCALE GENOMIC DNA]</scope>
    <source>
        <strain evidence="3 4">W12</strain>
    </source>
</reference>
<evidence type="ECO:0000259" key="2">
    <source>
        <dbReference type="Pfam" id="PF14332"/>
    </source>
</evidence>
<evidence type="ECO:0000313" key="4">
    <source>
        <dbReference type="Proteomes" id="UP000326912"/>
    </source>
</evidence>
<gene>
    <name evidence="3" type="ORF">KDW_42870</name>
</gene>
<feature type="domain" description="PatA-like N-terminal" evidence="2">
    <location>
        <begin position="11"/>
        <end position="89"/>
    </location>
</feature>
<evidence type="ECO:0000256" key="1">
    <source>
        <dbReference type="SAM" id="MobiDB-lite"/>
    </source>
</evidence>
<feature type="compositionally biased region" description="Polar residues" evidence="1">
    <location>
        <begin position="82"/>
        <end position="91"/>
    </location>
</feature>
<sequence length="214" mass="23634">MAQQRETATNNLSDIIELIKMGHRSGVLSVERGEGRAFEEGLIVFVNGQVTEAQASAQTGSNALRWLSSWTTCRFSFIVGDNPQTQGTGPQLPTPRTSRPSSPSYPTYPADTGNFPPPGNTPIPRGNTPIPRANMLSPNASSPSILQIPYRTQTNGNVLAYMEQVGLTREHRRLYMLVDGQRSTHELINLMGKGPDKILELLSNLERTRLIDYR</sequence>
<dbReference type="InterPro" id="IPR025497">
    <property type="entry name" value="PatA-like_N"/>
</dbReference>
<dbReference type="EMBL" id="BKZW01000002">
    <property type="protein sequence ID" value="GER90125.1"/>
    <property type="molecule type" value="Genomic_DNA"/>
</dbReference>
<accession>A0A5J4KQH9</accession>
<dbReference type="Proteomes" id="UP000326912">
    <property type="component" value="Unassembled WGS sequence"/>
</dbReference>
<keyword evidence="4" id="KW-1185">Reference proteome</keyword>